<dbReference type="RefSeq" id="WP_109037150.1">
    <property type="nucleotide sequence ID" value="NZ_CP029210.1"/>
</dbReference>
<dbReference type="AlphaFoldDB" id="A0A2U8FUR3"/>
<dbReference type="KEGG" id="aon:DEH84_12545"/>
<dbReference type="PANTHER" id="PTHR42885:SF1">
    <property type="entry name" value="THREONINE-PHOSPHATE DECARBOXYLASE"/>
    <property type="match status" value="1"/>
</dbReference>
<dbReference type="Gene3D" id="3.40.640.10">
    <property type="entry name" value="Type I PLP-dependent aspartate aminotransferase-like (Major domain)"/>
    <property type="match status" value="1"/>
</dbReference>
<evidence type="ECO:0000313" key="4">
    <source>
        <dbReference type="EMBL" id="AWI54154.1"/>
    </source>
</evidence>
<dbReference type="InterPro" id="IPR015421">
    <property type="entry name" value="PyrdxlP-dep_Trfase_major"/>
</dbReference>
<keyword evidence="4" id="KW-0032">Aminotransferase</keyword>
<protein>
    <submittedName>
        <fullName evidence="4">Aminotransferase</fullName>
    </submittedName>
</protein>
<gene>
    <name evidence="4" type="ORF">DEH84_12545</name>
</gene>
<dbReference type="EMBL" id="CP029210">
    <property type="protein sequence ID" value="AWI54154.1"/>
    <property type="molecule type" value="Genomic_DNA"/>
</dbReference>
<evidence type="ECO:0000313" key="5">
    <source>
        <dbReference type="Proteomes" id="UP000244892"/>
    </source>
</evidence>
<keyword evidence="5" id="KW-1185">Reference proteome</keyword>
<dbReference type="InterPro" id="IPR015422">
    <property type="entry name" value="PyrdxlP-dep_Trfase_small"/>
</dbReference>
<dbReference type="CDD" id="cd00609">
    <property type="entry name" value="AAT_like"/>
    <property type="match status" value="1"/>
</dbReference>
<dbReference type="OrthoDB" id="9813612at2"/>
<keyword evidence="2" id="KW-0663">Pyridoxal phosphate</keyword>
<accession>A0A2U8FUR3</accession>
<dbReference type="Gene3D" id="3.90.1150.10">
    <property type="entry name" value="Aspartate Aminotransferase, domain 1"/>
    <property type="match status" value="1"/>
</dbReference>
<evidence type="ECO:0000256" key="2">
    <source>
        <dbReference type="ARBA" id="ARBA00022898"/>
    </source>
</evidence>
<name>A0A2U8FUR3_9BURK</name>
<dbReference type="PANTHER" id="PTHR42885">
    <property type="entry name" value="HISTIDINOL-PHOSPHATE AMINOTRANSFERASE-RELATED"/>
    <property type="match status" value="1"/>
</dbReference>
<dbReference type="GO" id="GO:0008483">
    <property type="term" value="F:transaminase activity"/>
    <property type="evidence" value="ECO:0007669"/>
    <property type="project" value="UniProtKB-KW"/>
</dbReference>
<dbReference type="GO" id="GO:0030170">
    <property type="term" value="F:pyridoxal phosphate binding"/>
    <property type="evidence" value="ECO:0007669"/>
    <property type="project" value="InterPro"/>
</dbReference>
<dbReference type="Proteomes" id="UP000244892">
    <property type="component" value="Chromosome"/>
</dbReference>
<dbReference type="InterPro" id="IPR004839">
    <property type="entry name" value="Aminotransferase_I/II_large"/>
</dbReference>
<evidence type="ECO:0000259" key="3">
    <source>
        <dbReference type="Pfam" id="PF00155"/>
    </source>
</evidence>
<keyword evidence="4" id="KW-0808">Transferase</keyword>
<organism evidence="4 5">
    <name type="scientific">Aquabacterium olei</name>
    <dbReference type="NCBI Taxonomy" id="1296669"/>
    <lineage>
        <taxon>Bacteria</taxon>
        <taxon>Pseudomonadati</taxon>
        <taxon>Pseudomonadota</taxon>
        <taxon>Betaproteobacteria</taxon>
        <taxon>Burkholderiales</taxon>
        <taxon>Aquabacterium</taxon>
    </lineage>
</organism>
<feature type="domain" description="Aminotransferase class I/classII large" evidence="3">
    <location>
        <begin position="20"/>
        <end position="365"/>
    </location>
</feature>
<evidence type="ECO:0000256" key="1">
    <source>
        <dbReference type="ARBA" id="ARBA00001933"/>
    </source>
</evidence>
<dbReference type="SUPFAM" id="SSF53383">
    <property type="entry name" value="PLP-dependent transferases"/>
    <property type="match status" value="1"/>
</dbReference>
<proteinExistence type="predicted"/>
<sequence>MSDGTVEHGGPDAGPAIHWDFSTNANPLPLPDALVLALQTADRRRYPDPAYAALRAHLAAQWACEPDGVHITAGSSEAIRRLTLAASLQGVRRVWVPEPGYGDYRAAAEALGMTVWGWRDEPALCEAVQRPGHDGEPVLCWLCDPNNPTGASLAADTVQSLVAALDAGAPLIVALDRAYTPLRLRGEDPVVTRSASRFWQLWSPNKALGVTGVRAGAMQAPGLPQDLATSSWQAKVARSVAALAPSWVLSAEGVALLHAWHTEPVQSWLADARLTLAEWAAMQKAMLTERGWHCAPSDTPFFLATPPWLHHRATEEAGLDWSAQLNTGLRARGIRLRDATAFGLPGVFRLSVQAPVAQRVLRDALASWRPSQPDGHRYLDKDRPA</sequence>
<dbReference type="Pfam" id="PF00155">
    <property type="entry name" value="Aminotran_1_2"/>
    <property type="match status" value="1"/>
</dbReference>
<reference evidence="4 5" key="1">
    <citation type="submission" date="2018-05" db="EMBL/GenBank/DDBJ databases">
        <title>complete genome sequence of Aquabacterium olei NBRC 110486.</title>
        <authorList>
            <person name="Tang B."/>
            <person name="Chang J."/>
            <person name="Zhang L."/>
            <person name="Yang H."/>
        </authorList>
    </citation>
    <scope>NUCLEOTIDE SEQUENCE [LARGE SCALE GENOMIC DNA]</scope>
    <source>
        <strain evidence="4 5">NBRC 110486</strain>
    </source>
</reference>
<comment type="cofactor">
    <cofactor evidence="1">
        <name>pyridoxal 5'-phosphate</name>
        <dbReference type="ChEBI" id="CHEBI:597326"/>
    </cofactor>
</comment>
<dbReference type="InterPro" id="IPR015424">
    <property type="entry name" value="PyrdxlP-dep_Trfase"/>
</dbReference>